<dbReference type="EMBL" id="HBIZ01044350">
    <property type="protein sequence ID" value="CAE0775744.1"/>
    <property type="molecule type" value="Transcribed_RNA"/>
</dbReference>
<gene>
    <name evidence="3" type="ORF">PCAR00345_LOCUS28379</name>
</gene>
<sequence>MPPPSEPRHHSKATERLAHMVKSQEQRIQPALKLVAQVVDASGPYVTKVADAAIKLQHSLPTEIALALLGLGLCFFGGAFCASIAAAEAFYLTGWHLAAVHVKAIREELSGASDASSADHKKDDDAGTPSKKKPTTPSEQLQHKLRSAAMSIKNPERLASALGGLYAGWIAAQGTVRLHFARAITIGVSLANMLDRPAMATLSPLLEELIPTEYSHWIPTIVRGICKAIAFSLAWQLQVAISAAQSAVRGGQIFTHNALSWASANGYLKDLDLADSHRDEALGYFVAALGFCTQACSQPAHHFHEKQSTRYCCRGCILFGVRFAATFGTLLSLHLQQDWFQSTFHVCGF</sequence>
<feature type="region of interest" description="Disordered" evidence="1">
    <location>
        <begin position="113"/>
        <end position="140"/>
    </location>
</feature>
<keyword evidence="2" id="KW-1133">Transmembrane helix</keyword>
<proteinExistence type="predicted"/>
<keyword evidence="2" id="KW-0812">Transmembrane</keyword>
<evidence type="ECO:0000313" key="3">
    <source>
        <dbReference type="EMBL" id="CAE0775744.1"/>
    </source>
</evidence>
<accession>A0A7S4BSU8</accession>
<dbReference type="AlphaFoldDB" id="A0A7S4BSU8"/>
<keyword evidence="2" id="KW-0472">Membrane</keyword>
<protein>
    <submittedName>
        <fullName evidence="3">Uncharacterized protein</fullName>
    </submittedName>
</protein>
<reference evidence="3" key="1">
    <citation type="submission" date="2021-01" db="EMBL/GenBank/DDBJ databases">
        <authorList>
            <person name="Corre E."/>
            <person name="Pelletier E."/>
            <person name="Niang G."/>
            <person name="Scheremetjew M."/>
            <person name="Finn R."/>
            <person name="Kale V."/>
            <person name="Holt S."/>
            <person name="Cochrane G."/>
            <person name="Meng A."/>
            <person name="Brown T."/>
            <person name="Cohen L."/>
        </authorList>
    </citation>
    <scope>NUCLEOTIDE SEQUENCE</scope>
    <source>
        <strain evidence="3">CCMP645</strain>
    </source>
</reference>
<organism evidence="3">
    <name type="scientific">Chrysotila carterae</name>
    <name type="common">Marine alga</name>
    <name type="synonym">Syracosphaera carterae</name>
    <dbReference type="NCBI Taxonomy" id="13221"/>
    <lineage>
        <taxon>Eukaryota</taxon>
        <taxon>Haptista</taxon>
        <taxon>Haptophyta</taxon>
        <taxon>Prymnesiophyceae</taxon>
        <taxon>Isochrysidales</taxon>
        <taxon>Isochrysidaceae</taxon>
        <taxon>Chrysotila</taxon>
    </lineage>
</organism>
<evidence type="ECO:0000256" key="2">
    <source>
        <dbReference type="SAM" id="Phobius"/>
    </source>
</evidence>
<name>A0A7S4BSU8_CHRCT</name>
<feature type="transmembrane region" description="Helical" evidence="2">
    <location>
        <begin position="64"/>
        <end position="87"/>
    </location>
</feature>
<evidence type="ECO:0000256" key="1">
    <source>
        <dbReference type="SAM" id="MobiDB-lite"/>
    </source>
</evidence>